<comment type="similarity">
    <text evidence="7">Belongs to the binding-protein-dependent transport system permease family.</text>
</comment>
<feature type="domain" description="ABC transmembrane type-1" evidence="8">
    <location>
        <begin position="97"/>
        <end position="299"/>
    </location>
</feature>
<keyword evidence="6 7" id="KW-0472">Membrane</keyword>
<feature type="transmembrane region" description="Helical" evidence="7">
    <location>
        <begin position="103"/>
        <end position="124"/>
    </location>
</feature>
<evidence type="ECO:0000256" key="7">
    <source>
        <dbReference type="RuleBase" id="RU363032"/>
    </source>
</evidence>
<organism evidence="9 10">
    <name type="scientific">Mesorhizobium delmotii</name>
    <dbReference type="NCBI Taxonomy" id="1631247"/>
    <lineage>
        <taxon>Bacteria</taxon>
        <taxon>Pseudomonadati</taxon>
        <taxon>Pseudomonadota</taxon>
        <taxon>Alphaproteobacteria</taxon>
        <taxon>Hyphomicrobiales</taxon>
        <taxon>Phyllobacteriaceae</taxon>
        <taxon>Mesorhizobium</taxon>
    </lineage>
</organism>
<dbReference type="AlphaFoldDB" id="A0A2P9AGS0"/>
<evidence type="ECO:0000256" key="4">
    <source>
        <dbReference type="ARBA" id="ARBA00022692"/>
    </source>
</evidence>
<keyword evidence="3" id="KW-1003">Cell membrane</keyword>
<keyword evidence="4 7" id="KW-0812">Transmembrane</keyword>
<gene>
    <name evidence="9" type="ORF">BQ8482_130227</name>
</gene>
<dbReference type="EMBL" id="FUIG01000019">
    <property type="protein sequence ID" value="SJM30328.1"/>
    <property type="molecule type" value="Genomic_DNA"/>
</dbReference>
<keyword evidence="10" id="KW-1185">Reference proteome</keyword>
<evidence type="ECO:0000256" key="3">
    <source>
        <dbReference type="ARBA" id="ARBA00022475"/>
    </source>
</evidence>
<keyword evidence="2 7" id="KW-0813">Transport</keyword>
<comment type="subcellular location">
    <subcellularLocation>
        <location evidence="1 7">Cell membrane</location>
        <topology evidence="1 7">Multi-pass membrane protein</topology>
    </subcellularLocation>
</comment>
<accession>A0A2P9AGS0</accession>
<evidence type="ECO:0000313" key="10">
    <source>
        <dbReference type="Proteomes" id="UP000245698"/>
    </source>
</evidence>
<feature type="transmembrane region" description="Helical" evidence="7">
    <location>
        <begin position="280"/>
        <end position="302"/>
    </location>
</feature>
<dbReference type="InterPro" id="IPR035906">
    <property type="entry name" value="MetI-like_sf"/>
</dbReference>
<dbReference type="GO" id="GO:0005886">
    <property type="term" value="C:plasma membrane"/>
    <property type="evidence" value="ECO:0007669"/>
    <property type="project" value="UniProtKB-SubCell"/>
</dbReference>
<feature type="transmembrane region" description="Helical" evidence="7">
    <location>
        <begin position="136"/>
        <end position="159"/>
    </location>
</feature>
<dbReference type="PROSITE" id="PS50928">
    <property type="entry name" value="ABC_TM1"/>
    <property type="match status" value="1"/>
</dbReference>
<dbReference type="GO" id="GO:0071916">
    <property type="term" value="F:dipeptide transmembrane transporter activity"/>
    <property type="evidence" value="ECO:0007669"/>
    <property type="project" value="TreeGrafter"/>
</dbReference>
<sequence length="314" mass="33040">MVIRAIAVRALQIGIVALFVTVGTNLLVRVVPGDPAQTMLGDRASAESLSALRHELGIDRPVLQQVAGELGRLLQGDLGTSFAYRGQEVTSLIGPALVVTGSLAAMAIIFSLLGGVPLGLWLAMVRRSEADLLGRLSTTILLALPSFMAGLIVLYVVALRFGLAPAGGWAGSWPANLEYLWLPAVALSLYLGPLIARTVRQAALDALGQPFVEAARTRGVSRYRIVFCHVLPNAMLPVITLVGFNAGILVSGAVTVETVFALPGLGAQLLQAMGTRDFPVVQSIALLTALAVVVFNLLADLLNIAVDPRLRRSA</sequence>
<dbReference type="Gene3D" id="1.10.3720.10">
    <property type="entry name" value="MetI-like"/>
    <property type="match status" value="1"/>
</dbReference>
<dbReference type="CDD" id="cd06261">
    <property type="entry name" value="TM_PBP2"/>
    <property type="match status" value="1"/>
</dbReference>
<dbReference type="InterPro" id="IPR000515">
    <property type="entry name" value="MetI-like"/>
</dbReference>
<dbReference type="PANTHER" id="PTHR43163:SF6">
    <property type="entry name" value="DIPEPTIDE TRANSPORT SYSTEM PERMEASE PROTEIN DPPB-RELATED"/>
    <property type="match status" value="1"/>
</dbReference>
<feature type="transmembrane region" description="Helical" evidence="7">
    <location>
        <begin position="179"/>
        <end position="196"/>
    </location>
</feature>
<evidence type="ECO:0000256" key="1">
    <source>
        <dbReference type="ARBA" id="ARBA00004651"/>
    </source>
</evidence>
<evidence type="ECO:0000256" key="2">
    <source>
        <dbReference type="ARBA" id="ARBA00022448"/>
    </source>
</evidence>
<dbReference type="Pfam" id="PF19300">
    <property type="entry name" value="BPD_transp_1_N"/>
    <property type="match status" value="1"/>
</dbReference>
<evidence type="ECO:0000256" key="5">
    <source>
        <dbReference type="ARBA" id="ARBA00022989"/>
    </source>
</evidence>
<proteinExistence type="inferred from homology"/>
<evidence type="ECO:0000259" key="8">
    <source>
        <dbReference type="PROSITE" id="PS50928"/>
    </source>
</evidence>
<evidence type="ECO:0000313" key="9">
    <source>
        <dbReference type="EMBL" id="SJM30328.1"/>
    </source>
</evidence>
<dbReference type="Pfam" id="PF00528">
    <property type="entry name" value="BPD_transp_1"/>
    <property type="match status" value="1"/>
</dbReference>
<dbReference type="Proteomes" id="UP000245698">
    <property type="component" value="Unassembled WGS sequence"/>
</dbReference>
<reference evidence="10" key="1">
    <citation type="submission" date="2016-12" db="EMBL/GenBank/DDBJ databases">
        <authorList>
            <person name="Brunel B."/>
        </authorList>
    </citation>
    <scope>NUCLEOTIDE SEQUENCE [LARGE SCALE GENOMIC DNA]</scope>
</reference>
<dbReference type="PANTHER" id="PTHR43163">
    <property type="entry name" value="DIPEPTIDE TRANSPORT SYSTEM PERMEASE PROTEIN DPPB-RELATED"/>
    <property type="match status" value="1"/>
</dbReference>
<protein>
    <recommendedName>
        <fullName evidence="8">ABC transmembrane type-1 domain-containing protein</fullName>
    </recommendedName>
</protein>
<evidence type="ECO:0000256" key="6">
    <source>
        <dbReference type="ARBA" id="ARBA00023136"/>
    </source>
</evidence>
<feature type="transmembrane region" description="Helical" evidence="7">
    <location>
        <begin position="7"/>
        <end position="28"/>
    </location>
</feature>
<keyword evidence="5 7" id="KW-1133">Transmembrane helix</keyword>
<name>A0A2P9AGS0_9HYPH</name>
<dbReference type="SUPFAM" id="SSF161098">
    <property type="entry name" value="MetI-like"/>
    <property type="match status" value="1"/>
</dbReference>
<feature type="transmembrane region" description="Helical" evidence="7">
    <location>
        <begin position="234"/>
        <end position="260"/>
    </location>
</feature>
<dbReference type="InterPro" id="IPR045621">
    <property type="entry name" value="BPD_transp_1_N"/>
</dbReference>